<comment type="caution">
    <text evidence="1">The sequence shown here is derived from an EMBL/GenBank/DDBJ whole genome shotgun (WGS) entry which is preliminary data.</text>
</comment>
<dbReference type="Proteomes" id="UP000292858">
    <property type="component" value="Unassembled WGS sequence"/>
</dbReference>
<protein>
    <submittedName>
        <fullName evidence="1">Uncharacterized protein</fullName>
    </submittedName>
</protein>
<proteinExistence type="predicted"/>
<name>A0A4Q9B948_9DEIN</name>
<dbReference type="EMBL" id="SIJL01000002">
    <property type="protein sequence ID" value="TBH21448.1"/>
    <property type="molecule type" value="Genomic_DNA"/>
</dbReference>
<sequence length="226" mass="25202">MLVYLDQNYASRMAKHLLGQGGHEAFGRLYRALKGRALAPPSPFHVLETLHPVRGPEERVGYLLPALQEVFAALSGGLWVRPWQEVAWRQARGLFREDLLWTGGSWEVPADLSPFLGLPEALRGLPYREALEAALKEVKGRTGLGEVPFVRLLARLLALMATDPHRKPRPSDLLDAVMAATLYPYADLLLTDRYLRNLLPERSVGGRQKEVEALVDRLSHGVDSSP</sequence>
<evidence type="ECO:0000313" key="2">
    <source>
        <dbReference type="Proteomes" id="UP000292858"/>
    </source>
</evidence>
<dbReference type="RefSeq" id="WP_130840206.1">
    <property type="nucleotide sequence ID" value="NZ_SIJL01000002.1"/>
</dbReference>
<dbReference type="OrthoDB" id="31294at2"/>
<gene>
    <name evidence="1" type="ORF">ETP66_02235</name>
</gene>
<reference evidence="1 2" key="1">
    <citation type="submission" date="2019-02" db="EMBL/GenBank/DDBJ databases">
        <title>Thermus sp. a novel from hot spring.</title>
        <authorList>
            <person name="Zhao Z."/>
        </authorList>
    </citation>
    <scope>NUCLEOTIDE SEQUENCE [LARGE SCALE GENOMIC DNA]</scope>
    <source>
        <strain evidence="1 2">CFH 72773T</strain>
    </source>
</reference>
<accession>A0A4Q9B948</accession>
<evidence type="ECO:0000313" key="1">
    <source>
        <dbReference type="EMBL" id="TBH21448.1"/>
    </source>
</evidence>
<dbReference type="AlphaFoldDB" id="A0A4Q9B948"/>
<keyword evidence="2" id="KW-1185">Reference proteome</keyword>
<organism evidence="1 2">
    <name type="scientific">Thermus thermamylovorans</name>
    <dbReference type="NCBI Taxonomy" id="2509362"/>
    <lineage>
        <taxon>Bacteria</taxon>
        <taxon>Thermotogati</taxon>
        <taxon>Deinococcota</taxon>
        <taxon>Deinococci</taxon>
        <taxon>Thermales</taxon>
        <taxon>Thermaceae</taxon>
        <taxon>Thermus</taxon>
    </lineage>
</organism>